<dbReference type="Proteomes" id="UP000315017">
    <property type="component" value="Chromosome"/>
</dbReference>
<evidence type="ECO:0000313" key="2">
    <source>
        <dbReference type="Proteomes" id="UP000315017"/>
    </source>
</evidence>
<name>A0A517YBZ2_9BACT</name>
<dbReference type="RefSeq" id="WP_145088889.1">
    <property type="nucleotide sequence ID" value="NZ_CP036274.1"/>
</dbReference>
<reference evidence="1 2" key="1">
    <citation type="submission" date="2019-02" db="EMBL/GenBank/DDBJ databases">
        <title>Deep-cultivation of Planctomycetes and their phenomic and genomic characterization uncovers novel biology.</title>
        <authorList>
            <person name="Wiegand S."/>
            <person name="Jogler M."/>
            <person name="Boedeker C."/>
            <person name="Pinto D."/>
            <person name="Vollmers J."/>
            <person name="Rivas-Marin E."/>
            <person name="Kohn T."/>
            <person name="Peeters S.H."/>
            <person name="Heuer A."/>
            <person name="Rast P."/>
            <person name="Oberbeckmann S."/>
            <person name="Bunk B."/>
            <person name="Jeske O."/>
            <person name="Meyerdierks A."/>
            <person name="Storesund J.E."/>
            <person name="Kallscheuer N."/>
            <person name="Luecker S."/>
            <person name="Lage O.M."/>
            <person name="Pohl T."/>
            <person name="Merkel B.J."/>
            <person name="Hornburger P."/>
            <person name="Mueller R.-W."/>
            <person name="Bruemmer F."/>
            <person name="Labrenz M."/>
            <person name="Spormann A.M."/>
            <person name="Op den Camp H."/>
            <person name="Overmann J."/>
            <person name="Amann R."/>
            <person name="Jetten M.S.M."/>
            <person name="Mascher T."/>
            <person name="Medema M.H."/>
            <person name="Devos D.P."/>
            <person name="Kaster A.-K."/>
            <person name="Ovreas L."/>
            <person name="Rohde M."/>
            <person name="Galperin M.Y."/>
            <person name="Jogler C."/>
        </authorList>
    </citation>
    <scope>NUCLEOTIDE SEQUENCE [LARGE SCALE GENOMIC DNA]</scope>
    <source>
        <strain evidence="1 2">ETA_A8</strain>
    </source>
</reference>
<dbReference type="AlphaFoldDB" id="A0A517YBZ2"/>
<accession>A0A517YBZ2</accession>
<keyword evidence="2" id="KW-1185">Reference proteome</keyword>
<gene>
    <name evidence="1" type="ORF">ETAA8_28450</name>
</gene>
<evidence type="ECO:0000313" key="1">
    <source>
        <dbReference type="EMBL" id="QDU27755.1"/>
    </source>
</evidence>
<sequence length="81" mass="8682">MSKTSVSPSRKMQLSQNSAAMREALVANAAQCNILRAALLSDPPSDLRQAYRATLSNLEATGIAIAEKLGHMKTEIELPIS</sequence>
<dbReference type="EMBL" id="CP036274">
    <property type="protein sequence ID" value="QDU27755.1"/>
    <property type="molecule type" value="Genomic_DNA"/>
</dbReference>
<dbReference type="KEGG" id="aagg:ETAA8_28450"/>
<protein>
    <submittedName>
        <fullName evidence="1">Uncharacterized protein</fullName>
    </submittedName>
</protein>
<organism evidence="1 2">
    <name type="scientific">Anatilimnocola aggregata</name>
    <dbReference type="NCBI Taxonomy" id="2528021"/>
    <lineage>
        <taxon>Bacteria</taxon>
        <taxon>Pseudomonadati</taxon>
        <taxon>Planctomycetota</taxon>
        <taxon>Planctomycetia</taxon>
        <taxon>Pirellulales</taxon>
        <taxon>Pirellulaceae</taxon>
        <taxon>Anatilimnocola</taxon>
    </lineage>
</organism>
<proteinExistence type="predicted"/>